<keyword evidence="4" id="KW-1185">Reference proteome</keyword>
<keyword evidence="1" id="KW-0812">Transmembrane</keyword>
<keyword evidence="1" id="KW-0472">Membrane</keyword>
<feature type="signal peptide" evidence="2">
    <location>
        <begin position="1"/>
        <end position="17"/>
    </location>
</feature>
<reference evidence="3" key="1">
    <citation type="journal article" date="2018" name="Genome Biol. Evol.">
        <title>Genomics and development of Lentinus tigrinus, a white-rot wood-decaying mushroom with dimorphic fruiting bodies.</title>
        <authorList>
            <person name="Wu B."/>
            <person name="Xu Z."/>
            <person name="Knudson A."/>
            <person name="Carlson A."/>
            <person name="Chen N."/>
            <person name="Kovaka S."/>
            <person name="LaButti K."/>
            <person name="Lipzen A."/>
            <person name="Pennachio C."/>
            <person name="Riley R."/>
            <person name="Schakwitz W."/>
            <person name="Umezawa K."/>
            <person name="Ohm R.A."/>
            <person name="Grigoriev I.V."/>
            <person name="Nagy L.G."/>
            <person name="Gibbons J."/>
            <person name="Hibbett D."/>
        </authorList>
    </citation>
    <scope>NUCLEOTIDE SEQUENCE [LARGE SCALE GENOMIC DNA]</scope>
    <source>
        <strain evidence="3">ALCF2SS1-6</strain>
    </source>
</reference>
<keyword evidence="1" id="KW-1133">Transmembrane helix</keyword>
<dbReference type="EMBL" id="ML122251">
    <property type="protein sequence ID" value="RPD66076.1"/>
    <property type="molecule type" value="Genomic_DNA"/>
</dbReference>
<dbReference type="Proteomes" id="UP000313359">
    <property type="component" value="Unassembled WGS sequence"/>
</dbReference>
<feature type="chain" id="PRO_5023046819" evidence="2">
    <location>
        <begin position="18"/>
        <end position="249"/>
    </location>
</feature>
<evidence type="ECO:0000256" key="1">
    <source>
        <dbReference type="SAM" id="Phobius"/>
    </source>
</evidence>
<evidence type="ECO:0000313" key="3">
    <source>
        <dbReference type="EMBL" id="RPD66076.1"/>
    </source>
</evidence>
<dbReference type="AlphaFoldDB" id="A0A5C2SZT6"/>
<proteinExistence type="predicted"/>
<protein>
    <submittedName>
        <fullName evidence="3">Uncharacterized protein</fullName>
    </submittedName>
</protein>
<organism evidence="3 4">
    <name type="scientific">Lentinus tigrinus ALCF2SS1-6</name>
    <dbReference type="NCBI Taxonomy" id="1328759"/>
    <lineage>
        <taxon>Eukaryota</taxon>
        <taxon>Fungi</taxon>
        <taxon>Dikarya</taxon>
        <taxon>Basidiomycota</taxon>
        <taxon>Agaricomycotina</taxon>
        <taxon>Agaricomycetes</taxon>
        <taxon>Polyporales</taxon>
        <taxon>Polyporaceae</taxon>
        <taxon>Lentinus</taxon>
    </lineage>
</organism>
<feature type="transmembrane region" description="Helical" evidence="1">
    <location>
        <begin position="111"/>
        <end position="142"/>
    </location>
</feature>
<keyword evidence="2" id="KW-0732">Signal</keyword>
<evidence type="ECO:0000313" key="4">
    <source>
        <dbReference type="Proteomes" id="UP000313359"/>
    </source>
</evidence>
<evidence type="ECO:0000256" key="2">
    <source>
        <dbReference type="SAM" id="SignalP"/>
    </source>
</evidence>
<sequence>MFLWTFILSGTLCLTLLNPPYTAMLVSRSILHDSRLLLPTAVHPQLARRVPDAHLLPQSPWLPRSNQHNYLALSGPPHGEASAALVRVPGSVFPVAASGLPTTLPWTWCHLLLHIILCSVSCGALLCSVLFALILMVACWIINRLRVPQPGSPALEFVESLRKEIRGQALTSSSSLDGLCSGSSSNNSDTESDIVPTFCGLAIFDGLIIVTQAALDTVPAVPMRLHPPSPPQSDDLDLLQVSSHGLGGL</sequence>
<dbReference type="OrthoDB" id="2758483at2759"/>
<name>A0A5C2SZT6_9APHY</name>
<gene>
    <name evidence="3" type="ORF">L227DRAFT_131716</name>
</gene>
<accession>A0A5C2SZT6</accession>